<keyword evidence="6" id="KW-0732">Signal</keyword>
<name>A0A7I8D1U3_9FIRM</name>
<feature type="chain" id="PRO_5039041128" description="NlpC/P60 domain-containing protein" evidence="6">
    <location>
        <begin position="25"/>
        <end position="248"/>
    </location>
</feature>
<evidence type="ECO:0000256" key="6">
    <source>
        <dbReference type="SAM" id="SignalP"/>
    </source>
</evidence>
<dbReference type="RefSeq" id="WP_090265500.1">
    <property type="nucleotide sequence ID" value="NZ_AP023321.1"/>
</dbReference>
<evidence type="ECO:0000256" key="4">
    <source>
        <dbReference type="ARBA" id="ARBA00022807"/>
    </source>
</evidence>
<dbReference type="InterPro" id="IPR000064">
    <property type="entry name" value="NLP_P60_dom"/>
</dbReference>
<evidence type="ECO:0000256" key="2">
    <source>
        <dbReference type="ARBA" id="ARBA00022670"/>
    </source>
</evidence>
<accession>A0A7I8D1U3</accession>
<dbReference type="Gene3D" id="3.90.1720.10">
    <property type="entry name" value="endopeptidase domain like (from Nostoc punctiforme)"/>
    <property type="match status" value="1"/>
</dbReference>
<feature type="region of interest" description="Disordered" evidence="5">
    <location>
        <begin position="47"/>
        <end position="120"/>
    </location>
</feature>
<evidence type="ECO:0000256" key="1">
    <source>
        <dbReference type="ARBA" id="ARBA00007074"/>
    </source>
</evidence>
<evidence type="ECO:0000256" key="3">
    <source>
        <dbReference type="ARBA" id="ARBA00022801"/>
    </source>
</evidence>
<dbReference type="PROSITE" id="PS51257">
    <property type="entry name" value="PROKAR_LIPOPROTEIN"/>
    <property type="match status" value="1"/>
</dbReference>
<dbReference type="GO" id="GO:0006508">
    <property type="term" value="P:proteolysis"/>
    <property type="evidence" value="ECO:0007669"/>
    <property type="project" value="UniProtKB-KW"/>
</dbReference>
<dbReference type="Proteomes" id="UP000593890">
    <property type="component" value="Chromosome"/>
</dbReference>
<proteinExistence type="inferred from homology"/>
<feature type="domain" description="NlpC/P60" evidence="7">
    <location>
        <begin position="123"/>
        <end position="247"/>
    </location>
</feature>
<dbReference type="PANTHER" id="PTHR47053">
    <property type="entry name" value="MUREIN DD-ENDOPEPTIDASE MEPH-RELATED"/>
    <property type="match status" value="1"/>
</dbReference>
<evidence type="ECO:0000259" key="7">
    <source>
        <dbReference type="PROSITE" id="PS51935"/>
    </source>
</evidence>
<dbReference type="AlphaFoldDB" id="A0A7I8D1U3"/>
<organism evidence="8 9">
    <name type="scientific">Solibaculum mannosilyticum</name>
    <dbReference type="NCBI Taxonomy" id="2780922"/>
    <lineage>
        <taxon>Bacteria</taxon>
        <taxon>Bacillati</taxon>
        <taxon>Bacillota</taxon>
        <taxon>Clostridia</taxon>
        <taxon>Eubacteriales</taxon>
        <taxon>Oscillospiraceae</taxon>
        <taxon>Solibaculum</taxon>
    </lineage>
</organism>
<gene>
    <name evidence="8" type="ORF">C12CBH8_00480</name>
</gene>
<evidence type="ECO:0000313" key="9">
    <source>
        <dbReference type="Proteomes" id="UP000593890"/>
    </source>
</evidence>
<dbReference type="KEGG" id="sman:C12CBH8_00480"/>
<dbReference type="PROSITE" id="PS51935">
    <property type="entry name" value="NLPC_P60"/>
    <property type="match status" value="1"/>
</dbReference>
<protein>
    <recommendedName>
        <fullName evidence="7">NlpC/P60 domain-containing protein</fullName>
    </recommendedName>
</protein>
<dbReference type="Pfam" id="PF00877">
    <property type="entry name" value="NLPC_P60"/>
    <property type="match status" value="1"/>
</dbReference>
<feature type="compositionally biased region" description="Low complexity" evidence="5">
    <location>
        <begin position="66"/>
        <end position="120"/>
    </location>
</feature>
<dbReference type="SUPFAM" id="SSF54001">
    <property type="entry name" value="Cysteine proteinases"/>
    <property type="match status" value="1"/>
</dbReference>
<keyword evidence="9" id="KW-1185">Reference proteome</keyword>
<comment type="similarity">
    <text evidence="1">Belongs to the peptidase C40 family.</text>
</comment>
<dbReference type="InterPro" id="IPR051202">
    <property type="entry name" value="Peptidase_C40"/>
</dbReference>
<keyword evidence="2" id="KW-0645">Protease</keyword>
<sequence length="248" mass="25898">MKRHTIMGLLAVMLVLAMTTAVLASCGKDKGDSSSNGGVVSEVVSKVESMLPHSSTPESSVVDGASDNNSSSMTDNTSNPSDRNPTSNPASNPNGGNSMVPSEGTTSATSEASQTSSSVPASVAGAAPVVEEAQELIGTPYVYGSASPEKGFDSSGFTYYVFSQAGLILPRTVTAQAQVGSEISWDVMRPGDILFFYTDQPGVPQFCGILESDGVMIYSGGDSQTVQRQDITGSFWQEHFVSARRVLE</sequence>
<keyword evidence="3" id="KW-0378">Hydrolase</keyword>
<dbReference type="GO" id="GO:0008234">
    <property type="term" value="F:cysteine-type peptidase activity"/>
    <property type="evidence" value="ECO:0007669"/>
    <property type="project" value="UniProtKB-KW"/>
</dbReference>
<feature type="signal peptide" evidence="6">
    <location>
        <begin position="1"/>
        <end position="24"/>
    </location>
</feature>
<dbReference type="PANTHER" id="PTHR47053:SF1">
    <property type="entry name" value="MUREIN DD-ENDOPEPTIDASE MEPH-RELATED"/>
    <property type="match status" value="1"/>
</dbReference>
<dbReference type="InterPro" id="IPR038765">
    <property type="entry name" value="Papain-like_cys_pep_sf"/>
</dbReference>
<evidence type="ECO:0000256" key="5">
    <source>
        <dbReference type="SAM" id="MobiDB-lite"/>
    </source>
</evidence>
<evidence type="ECO:0000313" key="8">
    <source>
        <dbReference type="EMBL" id="BCI59409.1"/>
    </source>
</evidence>
<dbReference type="EMBL" id="AP023321">
    <property type="protein sequence ID" value="BCI59409.1"/>
    <property type="molecule type" value="Genomic_DNA"/>
</dbReference>
<keyword evidence="4" id="KW-0788">Thiol protease</keyword>
<reference evidence="9" key="1">
    <citation type="submission" date="2020-07" db="EMBL/GenBank/DDBJ databases">
        <title>Complete genome sequencing of Clostridia bacterium strain 12CBH8.</title>
        <authorList>
            <person name="Sakamoto M."/>
            <person name="Murakami T."/>
            <person name="Mori H."/>
        </authorList>
    </citation>
    <scope>NUCLEOTIDE SEQUENCE [LARGE SCALE GENOMIC DNA]</scope>
    <source>
        <strain evidence="9">12CBH8</strain>
    </source>
</reference>